<keyword evidence="5" id="KW-0274">FAD</keyword>
<dbReference type="InterPro" id="IPR036188">
    <property type="entry name" value="FAD/NAD-bd_sf"/>
</dbReference>
<dbReference type="Pfam" id="PF07992">
    <property type="entry name" value="Pyr_redox_2"/>
    <property type="match status" value="1"/>
</dbReference>
<keyword evidence="7" id="KW-0408">Iron</keyword>
<keyword evidence="8" id="KW-0411">Iron-sulfur</keyword>
<dbReference type="InterPro" id="IPR028202">
    <property type="entry name" value="Reductase_C"/>
</dbReference>
<protein>
    <submittedName>
        <fullName evidence="10">Apoptosis inducing factor mitochondria associated 4</fullName>
    </submittedName>
</protein>
<proteinExistence type="inferred from homology"/>
<dbReference type="Proteomes" id="UP000261540">
    <property type="component" value="Unplaced"/>
</dbReference>
<dbReference type="GO" id="GO:0046872">
    <property type="term" value="F:metal ion binding"/>
    <property type="evidence" value="ECO:0007669"/>
    <property type="project" value="UniProtKB-KW"/>
</dbReference>
<dbReference type="SUPFAM" id="SSF51905">
    <property type="entry name" value="FAD/NAD(P)-binding domain"/>
    <property type="match status" value="1"/>
</dbReference>
<reference evidence="10" key="2">
    <citation type="submission" date="2025-09" db="UniProtKB">
        <authorList>
            <consortium name="Ensembl"/>
        </authorList>
    </citation>
    <scope>IDENTIFICATION</scope>
</reference>
<comment type="similarity">
    <text evidence="1">Belongs to the FAD-dependent oxidoreductase family.</text>
</comment>
<keyword evidence="6" id="KW-0560">Oxidoreductase</keyword>
<dbReference type="InterPro" id="IPR036922">
    <property type="entry name" value="Rieske_2Fe-2S_sf"/>
</dbReference>
<dbReference type="Gene3D" id="3.30.390.30">
    <property type="match status" value="1"/>
</dbReference>
<dbReference type="CTD" id="791218"/>
<dbReference type="InterPro" id="IPR023753">
    <property type="entry name" value="FAD/NAD-binding_dom"/>
</dbReference>
<evidence type="ECO:0000256" key="3">
    <source>
        <dbReference type="ARBA" id="ARBA00022714"/>
    </source>
</evidence>
<organism evidence="10 11">
    <name type="scientific">Paramormyrops kingsleyae</name>
    <dbReference type="NCBI Taxonomy" id="1676925"/>
    <lineage>
        <taxon>Eukaryota</taxon>
        <taxon>Metazoa</taxon>
        <taxon>Chordata</taxon>
        <taxon>Craniata</taxon>
        <taxon>Vertebrata</taxon>
        <taxon>Euteleostomi</taxon>
        <taxon>Actinopterygii</taxon>
        <taxon>Neopterygii</taxon>
        <taxon>Teleostei</taxon>
        <taxon>Osteoglossocephala</taxon>
        <taxon>Osteoglossomorpha</taxon>
        <taxon>Osteoglossiformes</taxon>
        <taxon>Mormyridae</taxon>
        <taxon>Paramormyrops</taxon>
    </lineage>
</organism>
<evidence type="ECO:0000256" key="7">
    <source>
        <dbReference type="ARBA" id="ARBA00023004"/>
    </source>
</evidence>
<keyword evidence="2" id="KW-0285">Flavoprotein</keyword>
<dbReference type="STRING" id="1676925.ENSPKIP00000020995"/>
<dbReference type="PRINTS" id="PR00469">
    <property type="entry name" value="PNDRDTASEII"/>
</dbReference>
<dbReference type="KEGG" id="pki:111847125"/>
<evidence type="ECO:0000313" key="11">
    <source>
        <dbReference type="Proteomes" id="UP000261540"/>
    </source>
</evidence>
<dbReference type="GO" id="GO:0016651">
    <property type="term" value="F:oxidoreductase activity, acting on NAD(P)H"/>
    <property type="evidence" value="ECO:0007669"/>
    <property type="project" value="TreeGrafter"/>
</dbReference>
<dbReference type="SUPFAM" id="SSF55424">
    <property type="entry name" value="FAD/NAD-linked reductases, dimerisation (C-terminal) domain"/>
    <property type="match status" value="1"/>
</dbReference>
<dbReference type="SUPFAM" id="SSF50022">
    <property type="entry name" value="ISP domain"/>
    <property type="match status" value="1"/>
</dbReference>
<dbReference type="CDD" id="cd03478">
    <property type="entry name" value="Rieske_AIFL_N"/>
    <property type="match status" value="1"/>
</dbReference>
<dbReference type="PROSITE" id="PS51296">
    <property type="entry name" value="RIESKE"/>
    <property type="match status" value="1"/>
</dbReference>
<evidence type="ECO:0000256" key="4">
    <source>
        <dbReference type="ARBA" id="ARBA00022723"/>
    </source>
</evidence>
<accession>A0A3B3RT32</accession>
<keyword evidence="3" id="KW-0001">2Fe-2S</keyword>
<evidence type="ECO:0000256" key="5">
    <source>
        <dbReference type="ARBA" id="ARBA00022827"/>
    </source>
</evidence>
<dbReference type="PANTHER" id="PTHR43557:SF7">
    <property type="entry name" value="RIESKE DOMAIN-CONTAINING PROTEIN"/>
    <property type="match status" value="1"/>
</dbReference>
<evidence type="ECO:0000256" key="8">
    <source>
        <dbReference type="ARBA" id="ARBA00023014"/>
    </source>
</evidence>
<evidence type="ECO:0000259" key="9">
    <source>
        <dbReference type="PROSITE" id="PS51296"/>
    </source>
</evidence>
<sequence length="545" mass="59391">MTAKQTHMGIVGPEGVPEEEVVTAEVCSESDIQEGQVMEVQVCGQEVLLVRSGGALSALGSRCTHYGAPLSTGVLSGGRLRCPWHGACFNVQTGDIEEYPGLDCLPLHKVTVENNKVFVSAKVKALKQTKRMKEMHSQDPGVTHTVLLIGGGPAALVCAETLRQEKYGGRIVMVTRDDLPPYDRTKLSKVMNVEDATIILRQMEFLHQYGIEVWLKKEVTSVNAATKTVTLDDGSVHRYDQLLIATGCRPRLLNCPGADLQNVRTLRNPNDAREIHHASINRHAVIVGASFIGMEVASYLVDMAASVTLIGSSRLPYERTLGPEVGKVTMQMLAEKNVRFYMSDHVTELRGQNGTVSEVVLRSGVVLPADIVVLGIGVTPNSEFLEGSSVEMDSKGAVIVDRFMKTNVPDIFGAGDVTAFPLAGQDPQRVSLGHWQLAQAQGRMAAFNMLDRPLEMSSAPFFWTVLSKKSIRYVGHGEGHTEVILKGNVEELKFLAFYIKADDVVAAASLNFDPAISQLAERMQAGKRTTRAQAVSEDLSWLKPL</sequence>
<name>A0A3B3RT32_9TELE</name>
<feature type="domain" description="Rieske" evidence="9">
    <location>
        <begin position="24"/>
        <end position="119"/>
    </location>
</feature>
<dbReference type="PANTHER" id="PTHR43557">
    <property type="entry name" value="APOPTOSIS-INDUCING FACTOR 1"/>
    <property type="match status" value="1"/>
</dbReference>
<evidence type="ECO:0000256" key="1">
    <source>
        <dbReference type="ARBA" id="ARBA00006442"/>
    </source>
</evidence>
<keyword evidence="11" id="KW-1185">Reference proteome</keyword>
<dbReference type="InterPro" id="IPR017941">
    <property type="entry name" value="Rieske_2Fe-2S"/>
</dbReference>
<dbReference type="Pfam" id="PF14759">
    <property type="entry name" value="Reductase_C"/>
    <property type="match status" value="1"/>
</dbReference>
<dbReference type="Gene3D" id="3.50.50.60">
    <property type="entry name" value="FAD/NAD(P)-binding domain"/>
    <property type="match status" value="2"/>
</dbReference>
<dbReference type="GO" id="GO:0005737">
    <property type="term" value="C:cytoplasm"/>
    <property type="evidence" value="ECO:0007669"/>
    <property type="project" value="TreeGrafter"/>
</dbReference>
<dbReference type="AlphaFoldDB" id="A0A3B3RT32"/>
<dbReference type="GeneTree" id="ENSGT00940000164941"/>
<dbReference type="PRINTS" id="PR00368">
    <property type="entry name" value="FADPNR"/>
</dbReference>
<dbReference type="InterPro" id="IPR016156">
    <property type="entry name" value="FAD/NAD-linked_Rdtase_dimer_sf"/>
</dbReference>
<dbReference type="FunFam" id="2.102.10.10:FF:000003">
    <property type="entry name" value="apoptosis-inducing factor 3 isoform X2"/>
    <property type="match status" value="1"/>
</dbReference>
<reference evidence="10" key="1">
    <citation type="submission" date="2025-08" db="UniProtKB">
        <authorList>
            <consortium name="Ensembl"/>
        </authorList>
    </citation>
    <scope>IDENTIFICATION</scope>
</reference>
<evidence type="ECO:0000256" key="2">
    <source>
        <dbReference type="ARBA" id="ARBA00022630"/>
    </source>
</evidence>
<evidence type="ECO:0000313" key="10">
    <source>
        <dbReference type="Ensembl" id="ENSPKIP00000020995.1"/>
    </source>
</evidence>
<dbReference type="Gene3D" id="2.102.10.10">
    <property type="entry name" value="Rieske [2Fe-2S] iron-sulphur domain"/>
    <property type="match status" value="1"/>
</dbReference>
<dbReference type="Ensembl" id="ENSPKIT00000001620.1">
    <property type="protein sequence ID" value="ENSPKIP00000020995.1"/>
    <property type="gene ID" value="ENSPKIG00000005563.1"/>
</dbReference>
<dbReference type="GO" id="GO:0051537">
    <property type="term" value="F:2 iron, 2 sulfur cluster binding"/>
    <property type="evidence" value="ECO:0007669"/>
    <property type="project" value="UniProtKB-KW"/>
</dbReference>
<evidence type="ECO:0000256" key="6">
    <source>
        <dbReference type="ARBA" id="ARBA00023002"/>
    </source>
</evidence>
<dbReference type="OrthoDB" id="432169at2759"/>
<dbReference type="InterPro" id="IPR050446">
    <property type="entry name" value="FAD-oxidoreductase/Apoptosis"/>
</dbReference>
<keyword evidence="4" id="KW-0479">Metal-binding</keyword>
<dbReference type="Pfam" id="PF00355">
    <property type="entry name" value="Rieske"/>
    <property type="match status" value="1"/>
</dbReference>